<dbReference type="SUPFAM" id="SSF51445">
    <property type="entry name" value="(Trans)glycosidases"/>
    <property type="match status" value="1"/>
</dbReference>
<dbReference type="RefSeq" id="WP_251945283.1">
    <property type="nucleotide sequence ID" value="NZ_JAMRYM010000031.1"/>
</dbReference>
<dbReference type="InterPro" id="IPR025277">
    <property type="entry name" value="Apiosidase-like_cat_dom"/>
</dbReference>
<dbReference type="InterPro" id="IPR041239">
    <property type="entry name" value="DUF5605"/>
</dbReference>
<keyword evidence="5" id="KW-1185">Reference proteome</keyword>
<sequence>MTAVGGVVELELRGPAEVPPADRTPVTVLFRHADASVEVPGFWDGDDVYRVRFSPSLEGPWSWTSRSGTGELDGASGSFSVDPRETPGAVGVVATYHFAHADGTPFRPVGATVYNWLHQADELVASTVTAIADAGFTKLRFLVFPQAGGHVEHVPELLPFERGEDGRWDVSRPVVAFFQRLDDAVVTLAEHGIQADVLIFNSYDGGAFGLDGLNEEEDAAYLRYLVARLSAYSNVWWSLCNEFDILPRPVERWTRLGELLAAIDPHQRLRSIHQWMEFYDHNQPWVTHASIQNGAATEQFGRASLYRDAYPKPIVLDEIKYEGDIQDRWGHLSGEELVHRFWVATVAGCYASHGESFLTESGSLHIVEGGELRGTSSARLGFLREVLDSLVVPGLDPIDRWDDPGYVAGVPRVQYVQYLGPSSPASWSFRLPQGNVGERLEEGDVFEVDVLDTWGMTVTPVGRRFALTEVLRNDAYADAAVELPEGRALALRITRVV</sequence>
<dbReference type="Pfam" id="PF13204">
    <property type="entry name" value="Apiosidase"/>
    <property type="match status" value="1"/>
</dbReference>
<dbReference type="Gene3D" id="3.20.20.80">
    <property type="entry name" value="Glycosidases"/>
    <property type="match status" value="1"/>
</dbReference>
<dbReference type="Proteomes" id="UP001155240">
    <property type="component" value="Unassembled WGS sequence"/>
</dbReference>
<comment type="caution">
    <text evidence="4">The sequence shown here is derived from an EMBL/GenBank/DDBJ whole genome shotgun (WGS) entry which is preliminary data.</text>
</comment>
<dbReference type="Gene3D" id="2.60.40.10">
    <property type="entry name" value="Immunoglobulins"/>
    <property type="match status" value="1"/>
</dbReference>
<protein>
    <submittedName>
        <fullName evidence="4">DUF4038 domain-containing protein</fullName>
    </submittedName>
</protein>
<organism evidence="4 5">
    <name type="scientific">Rathayibacter rubneri</name>
    <dbReference type="NCBI Taxonomy" id="2950106"/>
    <lineage>
        <taxon>Bacteria</taxon>
        <taxon>Bacillati</taxon>
        <taxon>Actinomycetota</taxon>
        <taxon>Actinomycetes</taxon>
        <taxon>Micrococcales</taxon>
        <taxon>Microbacteriaceae</taxon>
        <taxon>Rathayibacter</taxon>
    </lineage>
</organism>
<feature type="domain" description="DUF5060" evidence="2">
    <location>
        <begin position="7"/>
        <end position="67"/>
    </location>
</feature>
<feature type="domain" description="DUF5605" evidence="3">
    <location>
        <begin position="407"/>
        <end position="494"/>
    </location>
</feature>
<dbReference type="Gene3D" id="2.60.40.3950">
    <property type="match status" value="1"/>
</dbReference>
<dbReference type="InterPro" id="IPR017853">
    <property type="entry name" value="GH"/>
</dbReference>
<feature type="domain" description="Apiosidase-like catalytic" evidence="1">
    <location>
        <begin position="96"/>
        <end position="348"/>
    </location>
</feature>
<dbReference type="Pfam" id="PF18310">
    <property type="entry name" value="DUF5605"/>
    <property type="match status" value="1"/>
</dbReference>
<reference evidence="4" key="1">
    <citation type="submission" date="2022-06" db="EMBL/GenBank/DDBJ databases">
        <title>Whole genome shotgun sequencing (WGS) of Rathayibacter sp. ZW T2_19, isolated from stored onions (Allium cepa).</title>
        <authorList>
            <person name="Stoll D.A."/>
            <person name="Huch M."/>
        </authorList>
    </citation>
    <scope>NUCLEOTIDE SEQUENCE</scope>
    <source>
        <strain evidence="4">ZW T2_19</strain>
    </source>
</reference>
<evidence type="ECO:0000259" key="2">
    <source>
        <dbReference type="Pfam" id="PF16586"/>
    </source>
</evidence>
<accession>A0A9X2DYC6</accession>
<gene>
    <name evidence="4" type="ORF">NB037_09050</name>
</gene>
<evidence type="ECO:0000259" key="1">
    <source>
        <dbReference type="Pfam" id="PF13204"/>
    </source>
</evidence>
<dbReference type="InterPro" id="IPR032260">
    <property type="entry name" value="DUF5060"/>
</dbReference>
<dbReference type="EMBL" id="JAMRYM010000031">
    <property type="protein sequence ID" value="MCM6762561.1"/>
    <property type="molecule type" value="Genomic_DNA"/>
</dbReference>
<dbReference type="PANTHER" id="PTHR37836:SF2">
    <property type="entry name" value="DUF4038 DOMAIN-CONTAINING PROTEIN"/>
    <property type="match status" value="1"/>
</dbReference>
<evidence type="ECO:0000313" key="5">
    <source>
        <dbReference type="Proteomes" id="UP001155240"/>
    </source>
</evidence>
<name>A0A9X2DYC6_9MICO</name>
<dbReference type="InterPro" id="IPR013783">
    <property type="entry name" value="Ig-like_fold"/>
</dbReference>
<proteinExistence type="predicted"/>
<evidence type="ECO:0000313" key="4">
    <source>
        <dbReference type="EMBL" id="MCM6762561.1"/>
    </source>
</evidence>
<dbReference type="PANTHER" id="PTHR37836">
    <property type="entry name" value="LMO1036 PROTEIN"/>
    <property type="match status" value="1"/>
</dbReference>
<dbReference type="GO" id="GO:0005975">
    <property type="term" value="P:carbohydrate metabolic process"/>
    <property type="evidence" value="ECO:0007669"/>
    <property type="project" value="UniProtKB-ARBA"/>
</dbReference>
<dbReference type="Pfam" id="PF16586">
    <property type="entry name" value="DUF5060"/>
    <property type="match status" value="1"/>
</dbReference>
<dbReference type="AlphaFoldDB" id="A0A9X2DYC6"/>
<evidence type="ECO:0000259" key="3">
    <source>
        <dbReference type="Pfam" id="PF18310"/>
    </source>
</evidence>